<dbReference type="InterPro" id="IPR009100">
    <property type="entry name" value="AcylCoA_DH/oxidase_NM_dom_sf"/>
</dbReference>
<feature type="domain" description="Acyl-CoA dehydrogenase/oxidase N-terminal" evidence="7">
    <location>
        <begin position="6"/>
        <end position="118"/>
    </location>
</feature>
<feature type="domain" description="Acyl-CoA dehydrogenase/oxidase C-terminal" evidence="6">
    <location>
        <begin position="220"/>
        <end position="352"/>
    </location>
</feature>
<comment type="similarity">
    <text evidence="2">Belongs to the acyl-CoA dehydrogenase family.</text>
</comment>
<dbReference type="EMBL" id="CP073078">
    <property type="protein sequence ID" value="QUD87374.1"/>
    <property type="molecule type" value="Genomic_DNA"/>
</dbReference>
<keyword evidence="3" id="KW-0285">Flavoprotein</keyword>
<gene>
    <name evidence="8" type="ORF">KCG34_20335</name>
</gene>
<dbReference type="InterPro" id="IPR036250">
    <property type="entry name" value="AcylCo_DH-like_C"/>
</dbReference>
<dbReference type="InterPro" id="IPR009075">
    <property type="entry name" value="AcylCo_DH/oxidase_C"/>
</dbReference>
<dbReference type="Gene3D" id="1.20.140.10">
    <property type="entry name" value="Butyryl-CoA Dehydrogenase, subunit A, domain 3"/>
    <property type="match status" value="1"/>
</dbReference>
<dbReference type="PANTHER" id="PTHR43884">
    <property type="entry name" value="ACYL-COA DEHYDROGENASE"/>
    <property type="match status" value="1"/>
</dbReference>
<dbReference type="Pfam" id="PF00441">
    <property type="entry name" value="Acyl-CoA_dh_1"/>
    <property type="match status" value="1"/>
</dbReference>
<evidence type="ECO:0000313" key="8">
    <source>
        <dbReference type="EMBL" id="QUD87374.1"/>
    </source>
</evidence>
<dbReference type="KEGG" id="caul:KCG34_20335"/>
<evidence type="ECO:0000256" key="5">
    <source>
        <dbReference type="ARBA" id="ARBA00023002"/>
    </source>
</evidence>
<evidence type="ECO:0000259" key="7">
    <source>
        <dbReference type="Pfam" id="PF02771"/>
    </source>
</evidence>
<dbReference type="PANTHER" id="PTHR43884:SF20">
    <property type="entry name" value="ACYL-COA DEHYDROGENASE FADE28"/>
    <property type="match status" value="1"/>
</dbReference>
<keyword evidence="9" id="KW-1185">Reference proteome</keyword>
<evidence type="ECO:0000259" key="6">
    <source>
        <dbReference type="Pfam" id="PF00441"/>
    </source>
</evidence>
<dbReference type="Gene3D" id="2.40.110.10">
    <property type="entry name" value="Butyryl-CoA Dehydrogenase, subunit A, domain 2"/>
    <property type="match status" value="1"/>
</dbReference>
<dbReference type="AlphaFoldDB" id="A0A975IUC3"/>
<evidence type="ECO:0000256" key="3">
    <source>
        <dbReference type="ARBA" id="ARBA00022630"/>
    </source>
</evidence>
<comment type="cofactor">
    <cofactor evidence="1">
        <name>FAD</name>
        <dbReference type="ChEBI" id="CHEBI:57692"/>
    </cofactor>
</comment>
<dbReference type="CDD" id="cd00567">
    <property type="entry name" value="ACAD"/>
    <property type="match status" value="1"/>
</dbReference>
<sequence>MNFEFSDEQKQLQAEARRFLEAKCPPKAVRAVLEGPQPFDRDLWKGLAEMGFLGVAIPEEHGGLGAGYLELCVIAEEMGRVLAPTPFSSSVFLATEFLLAAGSPAQKAAWLPKLASGEAIGCFALAEGNGPAIARNIKAQVSGGGLSGTKLPVADGDVADFAIVAARSAPGSDERGISLYIVDLNGPGVTREAVETIDPTRSHARLSFQNAPAEPLGAAGEGWATISHVYDRAAVLTAFEQVGGSDRALEMARDYALERMAFGRPIGSFQAVKHMLADMYVSATLARSNAYYGAWALSTGAAELPEAAATARVSATQAFQHCSKNNIQVHGGMGFTWAFDCHLFYRRSNLLALNLGPLSQWEDKLIQRLRAKNAA</sequence>
<dbReference type="Proteomes" id="UP000676409">
    <property type="component" value="Chromosome"/>
</dbReference>
<name>A0A975IUC3_9CAUL</name>
<evidence type="ECO:0000256" key="2">
    <source>
        <dbReference type="ARBA" id="ARBA00009347"/>
    </source>
</evidence>
<dbReference type="RefSeq" id="WP_211937426.1">
    <property type="nucleotide sequence ID" value="NZ_CP073078.1"/>
</dbReference>
<evidence type="ECO:0000256" key="1">
    <source>
        <dbReference type="ARBA" id="ARBA00001974"/>
    </source>
</evidence>
<evidence type="ECO:0000256" key="4">
    <source>
        <dbReference type="ARBA" id="ARBA00022827"/>
    </source>
</evidence>
<accession>A0A975IUC3</accession>
<dbReference type="InterPro" id="IPR046373">
    <property type="entry name" value="Acyl-CoA_Oxase/DH_mid-dom_sf"/>
</dbReference>
<protein>
    <submittedName>
        <fullName evidence="8">Acyl-CoA/acyl-ACP dehydrogenase</fullName>
    </submittedName>
</protein>
<dbReference type="GO" id="GO:0003995">
    <property type="term" value="F:acyl-CoA dehydrogenase activity"/>
    <property type="evidence" value="ECO:0007669"/>
    <property type="project" value="TreeGrafter"/>
</dbReference>
<reference evidence="8" key="1">
    <citation type="submission" date="2021-04" db="EMBL/GenBank/DDBJ databases">
        <title>The complete genome sequence of Caulobacter sp. S6.</title>
        <authorList>
            <person name="Tang Y."/>
            <person name="Ouyang W."/>
            <person name="Liu Q."/>
            <person name="Huang B."/>
            <person name="Guo Z."/>
            <person name="Lei P."/>
        </authorList>
    </citation>
    <scope>NUCLEOTIDE SEQUENCE</scope>
    <source>
        <strain evidence="8">S6</strain>
    </source>
</reference>
<dbReference type="SUPFAM" id="SSF56645">
    <property type="entry name" value="Acyl-CoA dehydrogenase NM domain-like"/>
    <property type="match status" value="1"/>
</dbReference>
<dbReference type="Gene3D" id="1.10.540.10">
    <property type="entry name" value="Acyl-CoA dehydrogenase/oxidase, N-terminal domain"/>
    <property type="match status" value="1"/>
</dbReference>
<keyword evidence="5" id="KW-0560">Oxidoreductase</keyword>
<dbReference type="Pfam" id="PF02771">
    <property type="entry name" value="Acyl-CoA_dh_N"/>
    <property type="match status" value="1"/>
</dbReference>
<organism evidence="8 9">
    <name type="scientific">Phenylobacterium montanum</name>
    <dbReference type="NCBI Taxonomy" id="2823693"/>
    <lineage>
        <taxon>Bacteria</taxon>
        <taxon>Pseudomonadati</taxon>
        <taxon>Pseudomonadota</taxon>
        <taxon>Alphaproteobacteria</taxon>
        <taxon>Caulobacterales</taxon>
        <taxon>Caulobacteraceae</taxon>
        <taxon>Phenylobacterium</taxon>
    </lineage>
</organism>
<dbReference type="InterPro" id="IPR013786">
    <property type="entry name" value="AcylCoA_DH/ox_N"/>
</dbReference>
<dbReference type="SUPFAM" id="SSF47203">
    <property type="entry name" value="Acyl-CoA dehydrogenase C-terminal domain-like"/>
    <property type="match status" value="1"/>
</dbReference>
<dbReference type="InterPro" id="IPR037069">
    <property type="entry name" value="AcylCoA_DH/ox_N_sf"/>
</dbReference>
<keyword evidence="4" id="KW-0274">FAD</keyword>
<proteinExistence type="inferred from homology"/>
<evidence type="ECO:0000313" key="9">
    <source>
        <dbReference type="Proteomes" id="UP000676409"/>
    </source>
</evidence>
<dbReference type="GO" id="GO:0050660">
    <property type="term" value="F:flavin adenine dinucleotide binding"/>
    <property type="evidence" value="ECO:0007669"/>
    <property type="project" value="InterPro"/>
</dbReference>